<feature type="non-terminal residue" evidence="1">
    <location>
        <position position="1"/>
    </location>
</feature>
<reference evidence="1" key="1">
    <citation type="submission" date="2023-05" db="EMBL/GenBank/DDBJ databases">
        <authorList>
            <person name="Stuckert A."/>
        </authorList>
    </citation>
    <scope>NUCLEOTIDE SEQUENCE</scope>
</reference>
<dbReference type="EMBL" id="CATNWA010020341">
    <property type="protein sequence ID" value="CAI9617881.1"/>
    <property type="molecule type" value="Genomic_DNA"/>
</dbReference>
<organism evidence="1 2">
    <name type="scientific">Staurois parvus</name>
    <dbReference type="NCBI Taxonomy" id="386267"/>
    <lineage>
        <taxon>Eukaryota</taxon>
        <taxon>Metazoa</taxon>
        <taxon>Chordata</taxon>
        <taxon>Craniata</taxon>
        <taxon>Vertebrata</taxon>
        <taxon>Euteleostomi</taxon>
        <taxon>Amphibia</taxon>
        <taxon>Batrachia</taxon>
        <taxon>Anura</taxon>
        <taxon>Neobatrachia</taxon>
        <taxon>Ranoidea</taxon>
        <taxon>Ranidae</taxon>
        <taxon>Staurois</taxon>
    </lineage>
</organism>
<proteinExistence type="predicted"/>
<accession>A0ABN9HD86</accession>
<name>A0ABN9HD86_9NEOB</name>
<evidence type="ECO:0000313" key="2">
    <source>
        <dbReference type="Proteomes" id="UP001162483"/>
    </source>
</evidence>
<protein>
    <submittedName>
        <fullName evidence="1">Uncharacterized protein</fullName>
    </submittedName>
</protein>
<gene>
    <name evidence="1" type="ORF">SPARVUS_LOCUS15610951</name>
</gene>
<comment type="caution">
    <text evidence="1">The sequence shown here is derived from an EMBL/GenBank/DDBJ whole genome shotgun (WGS) entry which is preliminary data.</text>
</comment>
<keyword evidence="2" id="KW-1185">Reference proteome</keyword>
<sequence>LTTCCPPAVYKRQGGAVQRWVAVHKRHPPFLAVCAPWERAAPRSGARCVLWTQ</sequence>
<evidence type="ECO:0000313" key="1">
    <source>
        <dbReference type="EMBL" id="CAI9617881.1"/>
    </source>
</evidence>
<dbReference type="Proteomes" id="UP001162483">
    <property type="component" value="Unassembled WGS sequence"/>
</dbReference>